<evidence type="ECO:0000256" key="1">
    <source>
        <dbReference type="ARBA" id="ARBA00004123"/>
    </source>
</evidence>
<dbReference type="EC" id="3.6.4.12" evidence="3"/>
<reference evidence="12" key="1">
    <citation type="submission" date="2021-01" db="EMBL/GenBank/DDBJ databases">
        <authorList>
            <consortium name="Genoscope - CEA"/>
            <person name="William W."/>
        </authorList>
    </citation>
    <scope>NUCLEOTIDE SEQUENCE</scope>
</reference>
<keyword evidence="7" id="KW-0347">Helicase</keyword>
<dbReference type="InterPro" id="IPR033762">
    <property type="entry name" value="MCM_OB"/>
</dbReference>
<dbReference type="GO" id="GO:1902975">
    <property type="term" value="P:mitotic DNA replication initiation"/>
    <property type="evidence" value="ECO:0007669"/>
    <property type="project" value="TreeGrafter"/>
</dbReference>
<dbReference type="FunFam" id="2.20.28.10:FF:000003">
    <property type="entry name" value="DNA helicase"/>
    <property type="match status" value="1"/>
</dbReference>
<dbReference type="PANTHER" id="PTHR11630:SF66">
    <property type="entry name" value="DNA REPLICATION LICENSING FACTOR MCM4"/>
    <property type="match status" value="1"/>
</dbReference>
<dbReference type="InterPro" id="IPR031327">
    <property type="entry name" value="MCM"/>
</dbReference>
<dbReference type="InterPro" id="IPR018525">
    <property type="entry name" value="MCM_CS"/>
</dbReference>
<keyword evidence="5" id="KW-0547">Nucleotide-binding</keyword>
<dbReference type="OMA" id="AFFKCNV"/>
<dbReference type="InterPro" id="IPR001208">
    <property type="entry name" value="MCM_dom"/>
</dbReference>
<evidence type="ECO:0000259" key="11">
    <source>
        <dbReference type="PROSITE" id="PS50051"/>
    </source>
</evidence>
<keyword evidence="8" id="KW-0067">ATP-binding</keyword>
<evidence type="ECO:0000256" key="5">
    <source>
        <dbReference type="ARBA" id="ARBA00022741"/>
    </source>
</evidence>
<comment type="caution">
    <text evidence="12">The sequence shown here is derived from an EMBL/GenBank/DDBJ whole genome shotgun (WGS) entry which is preliminary data.</text>
</comment>
<keyword evidence="13" id="KW-1185">Reference proteome</keyword>
<evidence type="ECO:0000256" key="3">
    <source>
        <dbReference type="ARBA" id="ARBA00012551"/>
    </source>
</evidence>
<keyword evidence="6" id="KW-0378">Hydrolase</keyword>
<evidence type="ECO:0000256" key="7">
    <source>
        <dbReference type="ARBA" id="ARBA00022806"/>
    </source>
</evidence>
<feature type="domain" description="MCM C-terminal AAA(+) ATPase" evidence="11">
    <location>
        <begin position="367"/>
        <end position="575"/>
    </location>
</feature>
<proteinExistence type="inferred from homology"/>
<dbReference type="GO" id="GO:0016787">
    <property type="term" value="F:hydrolase activity"/>
    <property type="evidence" value="ECO:0007669"/>
    <property type="project" value="UniProtKB-KW"/>
</dbReference>
<dbReference type="Proteomes" id="UP000688137">
    <property type="component" value="Unassembled WGS sequence"/>
</dbReference>
<evidence type="ECO:0000256" key="2">
    <source>
        <dbReference type="ARBA" id="ARBA00008010"/>
    </source>
</evidence>
<dbReference type="Pfam" id="PF00493">
    <property type="entry name" value="MCM"/>
    <property type="match status" value="1"/>
</dbReference>
<evidence type="ECO:0000256" key="8">
    <source>
        <dbReference type="ARBA" id="ARBA00022840"/>
    </source>
</evidence>
<keyword evidence="10" id="KW-0539">Nucleus</keyword>
<dbReference type="GO" id="GO:0005524">
    <property type="term" value="F:ATP binding"/>
    <property type="evidence" value="ECO:0007669"/>
    <property type="project" value="UniProtKB-KW"/>
</dbReference>
<evidence type="ECO:0000256" key="9">
    <source>
        <dbReference type="ARBA" id="ARBA00023125"/>
    </source>
</evidence>
<dbReference type="GO" id="GO:0000727">
    <property type="term" value="P:double-strand break repair via break-induced replication"/>
    <property type="evidence" value="ECO:0007669"/>
    <property type="project" value="TreeGrafter"/>
</dbReference>
<dbReference type="PANTHER" id="PTHR11630">
    <property type="entry name" value="DNA REPLICATION LICENSING FACTOR MCM FAMILY MEMBER"/>
    <property type="match status" value="1"/>
</dbReference>
<dbReference type="EMBL" id="CAJJDM010000022">
    <property type="protein sequence ID" value="CAD8056545.1"/>
    <property type="molecule type" value="Genomic_DNA"/>
</dbReference>
<dbReference type="SMART" id="SM00350">
    <property type="entry name" value="MCM"/>
    <property type="match status" value="1"/>
</dbReference>
<dbReference type="GO" id="GO:0006271">
    <property type="term" value="P:DNA strand elongation involved in DNA replication"/>
    <property type="evidence" value="ECO:0007669"/>
    <property type="project" value="TreeGrafter"/>
</dbReference>
<evidence type="ECO:0000313" key="13">
    <source>
        <dbReference type="Proteomes" id="UP000688137"/>
    </source>
</evidence>
<dbReference type="GO" id="GO:0005634">
    <property type="term" value="C:nucleus"/>
    <property type="evidence" value="ECO:0007669"/>
    <property type="project" value="UniProtKB-SubCell"/>
</dbReference>
<dbReference type="AlphaFoldDB" id="A0A8S1KRQ1"/>
<comment type="similarity">
    <text evidence="2">Belongs to the MCM family.</text>
</comment>
<dbReference type="InterPro" id="IPR027925">
    <property type="entry name" value="MCM_N"/>
</dbReference>
<dbReference type="Pfam" id="PF17855">
    <property type="entry name" value="MCM_lid"/>
    <property type="match status" value="1"/>
</dbReference>
<evidence type="ECO:0000256" key="10">
    <source>
        <dbReference type="ARBA" id="ARBA00023242"/>
    </source>
</evidence>
<keyword evidence="9" id="KW-0238">DNA-binding</keyword>
<accession>A0A8S1KRQ1</accession>
<dbReference type="FunFam" id="3.40.50.300:FF:000217">
    <property type="entry name" value="DNA helicase"/>
    <property type="match status" value="1"/>
</dbReference>
<evidence type="ECO:0000256" key="4">
    <source>
        <dbReference type="ARBA" id="ARBA00022705"/>
    </source>
</evidence>
<dbReference type="GO" id="GO:0003697">
    <property type="term" value="F:single-stranded DNA binding"/>
    <property type="evidence" value="ECO:0007669"/>
    <property type="project" value="TreeGrafter"/>
</dbReference>
<organism evidence="12 13">
    <name type="scientific">Paramecium primaurelia</name>
    <dbReference type="NCBI Taxonomy" id="5886"/>
    <lineage>
        <taxon>Eukaryota</taxon>
        <taxon>Sar</taxon>
        <taxon>Alveolata</taxon>
        <taxon>Ciliophora</taxon>
        <taxon>Intramacronucleata</taxon>
        <taxon>Oligohymenophorea</taxon>
        <taxon>Peniculida</taxon>
        <taxon>Parameciidae</taxon>
        <taxon>Paramecium</taxon>
    </lineage>
</organism>
<dbReference type="PROSITE" id="PS50051">
    <property type="entry name" value="MCM_2"/>
    <property type="match status" value="1"/>
</dbReference>
<dbReference type="Pfam" id="PF14551">
    <property type="entry name" value="MCM_N"/>
    <property type="match status" value="1"/>
</dbReference>
<gene>
    <name evidence="12" type="ORF">PPRIM_AZ9-3.1.T0240365</name>
</gene>
<dbReference type="PROSITE" id="PS00847">
    <property type="entry name" value="MCM_1"/>
    <property type="match status" value="1"/>
</dbReference>
<protein>
    <recommendedName>
        <fullName evidence="3">DNA helicase</fullName>
        <ecNumber evidence="3">3.6.4.12</ecNumber>
    </recommendedName>
</protein>
<evidence type="ECO:0000256" key="6">
    <source>
        <dbReference type="ARBA" id="ARBA00022801"/>
    </source>
</evidence>
<comment type="subcellular location">
    <subcellularLocation>
        <location evidence="1">Nucleus</location>
    </subcellularLocation>
</comment>
<dbReference type="GO" id="GO:0042555">
    <property type="term" value="C:MCM complex"/>
    <property type="evidence" value="ECO:0007669"/>
    <property type="project" value="TreeGrafter"/>
</dbReference>
<name>A0A8S1KRQ1_PARPR</name>
<dbReference type="InterPro" id="IPR041562">
    <property type="entry name" value="MCM_lid"/>
</dbReference>
<evidence type="ECO:0000313" key="12">
    <source>
        <dbReference type="EMBL" id="CAD8056545.1"/>
    </source>
</evidence>
<dbReference type="GO" id="GO:0017116">
    <property type="term" value="F:single-stranded DNA helicase activity"/>
    <property type="evidence" value="ECO:0007669"/>
    <property type="project" value="TreeGrafter"/>
</dbReference>
<keyword evidence="4" id="KW-0235">DNA replication</keyword>
<dbReference type="Pfam" id="PF17207">
    <property type="entry name" value="MCM_OB"/>
    <property type="match status" value="1"/>
</dbReference>
<sequence length="803" mass="91917">MPPKNNQSGFMSVEQRSEIGDFSRHTPARSLVQPRNRSILATASRRTGTQSQHSPTRMTVETHEAVYWGTNIDERAIEKQFDRFLKEFRSGGMEYYMSQLNQLNETDQFILNIDGRHLLEFNNHLYQQLIHYPAEIIPIFDTVVQKVFYDDFLSLKARNEQEREEFRLYAQRLLIGIINLERNVQVRELNPKDINKLISVTGIVIRCSELYPDMKQATFKCTKCGHQVGVNIERGRVEEPISCQRCRDKNSYELIHNLCQFTDKQYVKLQEQPENVPEGYTPQTVNLVPYDYNVDDVKPGDRIIVVGVYRAAPIRQTKNRRVLKSIYNTFIDVISYQKETKIEQEKTKNITEEQKQKLMYLSQQPNIYDILVKSIAPSIWEMDDVKKGVLCQLFGGTNKEFSQAGKGRFRADINVLLVGDPSTSKSQILQCVHQLSSRGIYTSGKGSSAVGLTVYVSRDPETREIILESGALVLSDMGICCIDEFDKMDDNAKTILHEAMEQQTISVAKAGIVSQLNARTAVLAAANPLKSRYDVKQSVVQNINMPPTILSRFDLIYLVLDEFNEKRDEMLAYHILNMYSLKDKQDYLNQIEEEGNTDIIDRETLYSYICYAKQNIFPRLTEDAQNELIAAYVKMRSAGNSSNTITATPRQLESLIRLSEALAKMQFNQRVENYHVQEAVKLMETAMKKAALDPITGKIDMDLLATGRSNASRELVSKLIVEITNLIKANLSDYRGQGVRFFDFVEQINTIIAAQTNEQTIIDKRQYQKEILEALHLLEEQGFVQLPGDRNKPKIKAGIKALQ</sequence>